<accession>A0A1L9SER1</accession>
<gene>
    <name evidence="2" type="ORF">ASPZODRAFT_133521</name>
</gene>
<dbReference type="VEuPathDB" id="FungiDB:ASPZODRAFT_133521"/>
<dbReference type="PANTHER" id="PTHR39336">
    <property type="entry name" value="PYRIDOXAMINE PHOSPHATE OXIDASE FAMILY PROTEIN (AFU_ORTHOLOGUE AFUA_6G11440)"/>
    <property type="match status" value="1"/>
</dbReference>
<dbReference type="OrthoDB" id="539398at2759"/>
<dbReference type="InterPro" id="IPR011576">
    <property type="entry name" value="Pyridox_Oxase_N"/>
</dbReference>
<protein>
    <recommendedName>
        <fullName evidence="1">Pyridoxamine 5'-phosphate oxidase N-terminal domain-containing protein</fullName>
    </recommendedName>
</protein>
<sequence>MPHFYTAFPPHLQQWALEQPIFFTASAPLTGAHVNVSPKGRPSSTLAIFDDRHAGYLDLTGSGAETIAHIYDNGRVTVMFCSFESKPRILRLFCHGRVVEADQPGFEDTLARMGKANITGARAVVLLDIWKVS</sequence>
<dbReference type="SUPFAM" id="SSF50475">
    <property type="entry name" value="FMN-binding split barrel"/>
    <property type="match status" value="1"/>
</dbReference>
<dbReference type="EMBL" id="KV878344">
    <property type="protein sequence ID" value="OJJ45659.1"/>
    <property type="molecule type" value="Genomic_DNA"/>
</dbReference>
<dbReference type="RefSeq" id="XP_022580169.1">
    <property type="nucleotide sequence ID" value="XM_022723293.1"/>
</dbReference>
<dbReference type="GeneID" id="34609758"/>
<keyword evidence="3" id="KW-1185">Reference proteome</keyword>
<evidence type="ECO:0000259" key="1">
    <source>
        <dbReference type="Pfam" id="PF01243"/>
    </source>
</evidence>
<dbReference type="Gene3D" id="2.30.110.10">
    <property type="entry name" value="Electron Transport, Fmn-binding Protein, Chain A"/>
    <property type="match status" value="1"/>
</dbReference>
<dbReference type="InterPro" id="IPR012349">
    <property type="entry name" value="Split_barrel_FMN-bd"/>
</dbReference>
<dbReference type="Pfam" id="PF01243">
    <property type="entry name" value="PNPOx_N"/>
    <property type="match status" value="1"/>
</dbReference>
<evidence type="ECO:0000313" key="3">
    <source>
        <dbReference type="Proteomes" id="UP000184188"/>
    </source>
</evidence>
<reference evidence="3" key="1">
    <citation type="journal article" date="2017" name="Genome Biol.">
        <title>Comparative genomics reveals high biological diversity and specific adaptations in the industrially and medically important fungal genus Aspergillus.</title>
        <authorList>
            <person name="de Vries R.P."/>
            <person name="Riley R."/>
            <person name="Wiebenga A."/>
            <person name="Aguilar-Osorio G."/>
            <person name="Amillis S."/>
            <person name="Uchima C.A."/>
            <person name="Anderluh G."/>
            <person name="Asadollahi M."/>
            <person name="Askin M."/>
            <person name="Barry K."/>
            <person name="Battaglia E."/>
            <person name="Bayram O."/>
            <person name="Benocci T."/>
            <person name="Braus-Stromeyer S.A."/>
            <person name="Caldana C."/>
            <person name="Canovas D."/>
            <person name="Cerqueira G.C."/>
            <person name="Chen F."/>
            <person name="Chen W."/>
            <person name="Choi C."/>
            <person name="Clum A."/>
            <person name="Dos Santos R.A."/>
            <person name="Damasio A.R."/>
            <person name="Diallinas G."/>
            <person name="Emri T."/>
            <person name="Fekete E."/>
            <person name="Flipphi M."/>
            <person name="Freyberg S."/>
            <person name="Gallo A."/>
            <person name="Gournas C."/>
            <person name="Habgood R."/>
            <person name="Hainaut M."/>
            <person name="Harispe M.L."/>
            <person name="Henrissat B."/>
            <person name="Hilden K.S."/>
            <person name="Hope R."/>
            <person name="Hossain A."/>
            <person name="Karabika E."/>
            <person name="Karaffa L."/>
            <person name="Karanyi Z."/>
            <person name="Krasevec N."/>
            <person name="Kuo A."/>
            <person name="Kusch H."/>
            <person name="LaButti K."/>
            <person name="Lagendijk E.L."/>
            <person name="Lapidus A."/>
            <person name="Levasseur A."/>
            <person name="Lindquist E."/>
            <person name="Lipzen A."/>
            <person name="Logrieco A.F."/>
            <person name="MacCabe A."/>
            <person name="Maekelae M.R."/>
            <person name="Malavazi I."/>
            <person name="Melin P."/>
            <person name="Meyer V."/>
            <person name="Mielnichuk N."/>
            <person name="Miskei M."/>
            <person name="Molnar A.P."/>
            <person name="Mule G."/>
            <person name="Ngan C.Y."/>
            <person name="Orejas M."/>
            <person name="Orosz E."/>
            <person name="Ouedraogo J.P."/>
            <person name="Overkamp K.M."/>
            <person name="Park H.-S."/>
            <person name="Perrone G."/>
            <person name="Piumi F."/>
            <person name="Punt P.J."/>
            <person name="Ram A.F."/>
            <person name="Ramon A."/>
            <person name="Rauscher S."/>
            <person name="Record E."/>
            <person name="Riano-Pachon D.M."/>
            <person name="Robert V."/>
            <person name="Roehrig J."/>
            <person name="Ruller R."/>
            <person name="Salamov A."/>
            <person name="Salih N.S."/>
            <person name="Samson R.A."/>
            <person name="Sandor E."/>
            <person name="Sanguinetti M."/>
            <person name="Schuetze T."/>
            <person name="Sepcic K."/>
            <person name="Shelest E."/>
            <person name="Sherlock G."/>
            <person name="Sophianopoulou V."/>
            <person name="Squina F.M."/>
            <person name="Sun H."/>
            <person name="Susca A."/>
            <person name="Todd R.B."/>
            <person name="Tsang A."/>
            <person name="Unkles S.E."/>
            <person name="van de Wiele N."/>
            <person name="van Rossen-Uffink D."/>
            <person name="Oliveira J.V."/>
            <person name="Vesth T.C."/>
            <person name="Visser J."/>
            <person name="Yu J.-H."/>
            <person name="Zhou M."/>
            <person name="Andersen M.R."/>
            <person name="Archer D.B."/>
            <person name="Baker S.E."/>
            <person name="Benoit I."/>
            <person name="Brakhage A.A."/>
            <person name="Braus G.H."/>
            <person name="Fischer R."/>
            <person name="Frisvad J.C."/>
            <person name="Goldman G.H."/>
            <person name="Houbraken J."/>
            <person name="Oakley B."/>
            <person name="Pocsi I."/>
            <person name="Scazzocchio C."/>
            <person name="Seiboth B."/>
            <person name="vanKuyk P.A."/>
            <person name="Wortman J."/>
            <person name="Dyer P.S."/>
            <person name="Grigoriev I.V."/>
        </authorList>
    </citation>
    <scope>NUCLEOTIDE SEQUENCE [LARGE SCALE GENOMIC DNA]</scope>
    <source>
        <strain evidence="3">CBS 506.65</strain>
    </source>
</reference>
<dbReference type="AlphaFoldDB" id="A0A1L9SER1"/>
<dbReference type="Proteomes" id="UP000184188">
    <property type="component" value="Unassembled WGS sequence"/>
</dbReference>
<dbReference type="PANTHER" id="PTHR39336:SF3">
    <property type="entry name" value="PYRIDOXAMINE PHOSPHATE OXIDASE"/>
    <property type="match status" value="1"/>
</dbReference>
<proteinExistence type="predicted"/>
<organism evidence="2 3">
    <name type="scientific">Penicilliopsis zonata CBS 506.65</name>
    <dbReference type="NCBI Taxonomy" id="1073090"/>
    <lineage>
        <taxon>Eukaryota</taxon>
        <taxon>Fungi</taxon>
        <taxon>Dikarya</taxon>
        <taxon>Ascomycota</taxon>
        <taxon>Pezizomycotina</taxon>
        <taxon>Eurotiomycetes</taxon>
        <taxon>Eurotiomycetidae</taxon>
        <taxon>Eurotiales</taxon>
        <taxon>Aspergillaceae</taxon>
        <taxon>Penicilliopsis</taxon>
    </lineage>
</organism>
<name>A0A1L9SER1_9EURO</name>
<dbReference type="STRING" id="1073090.A0A1L9SER1"/>
<evidence type="ECO:0000313" key="2">
    <source>
        <dbReference type="EMBL" id="OJJ45659.1"/>
    </source>
</evidence>
<feature type="domain" description="Pyridoxamine 5'-phosphate oxidase N-terminal" evidence="1">
    <location>
        <begin position="18"/>
        <end position="115"/>
    </location>
</feature>